<dbReference type="PANTHER" id="PTHR39441:SF1">
    <property type="entry name" value="DUF2252 DOMAIN-CONTAINING PROTEIN"/>
    <property type="match status" value="1"/>
</dbReference>
<accession>A0A222VN01</accession>
<gene>
    <name evidence="2" type="ORF">SAMN05421630_101379</name>
</gene>
<dbReference type="Pfam" id="PF10009">
    <property type="entry name" value="DUF2252"/>
    <property type="match status" value="1"/>
</dbReference>
<protein>
    <submittedName>
        <fullName evidence="2">Uncharacterized conserved protein, DUF2252 family</fullName>
    </submittedName>
</protein>
<evidence type="ECO:0000256" key="1">
    <source>
        <dbReference type="SAM" id="MobiDB-lite"/>
    </source>
</evidence>
<evidence type="ECO:0000313" key="3">
    <source>
        <dbReference type="Proteomes" id="UP000199494"/>
    </source>
</evidence>
<dbReference type="STRING" id="530584.SAMN05421630_101379"/>
<evidence type="ECO:0000313" key="2">
    <source>
        <dbReference type="EMBL" id="SDC08846.1"/>
    </source>
</evidence>
<dbReference type="OrthoDB" id="1491115at2"/>
<dbReference type="RefSeq" id="WP_091795519.1">
    <property type="nucleotide sequence ID" value="NZ_CP016353.1"/>
</dbReference>
<dbReference type="EMBL" id="FMZE01000001">
    <property type="protein sequence ID" value="SDC08846.1"/>
    <property type="molecule type" value="Genomic_DNA"/>
</dbReference>
<dbReference type="InterPro" id="IPR018721">
    <property type="entry name" value="DUF2252"/>
</dbReference>
<feature type="region of interest" description="Disordered" evidence="1">
    <location>
        <begin position="1"/>
        <end position="36"/>
    </location>
</feature>
<dbReference type="PANTHER" id="PTHR39441">
    <property type="entry name" value="DUF2252 DOMAIN-CONTAINING PROTEIN"/>
    <property type="match status" value="1"/>
</dbReference>
<feature type="compositionally biased region" description="Basic and acidic residues" evidence="1">
    <location>
        <begin position="15"/>
        <end position="36"/>
    </location>
</feature>
<dbReference type="Proteomes" id="UP000199494">
    <property type="component" value="Unassembled WGS sequence"/>
</dbReference>
<organism evidence="2 3">
    <name type="scientific">Prauserella marina</name>
    <dbReference type="NCBI Taxonomy" id="530584"/>
    <lineage>
        <taxon>Bacteria</taxon>
        <taxon>Bacillati</taxon>
        <taxon>Actinomycetota</taxon>
        <taxon>Actinomycetes</taxon>
        <taxon>Pseudonocardiales</taxon>
        <taxon>Pseudonocardiaceae</taxon>
        <taxon>Prauserella</taxon>
    </lineage>
</organism>
<keyword evidence="3" id="KW-1185">Reference proteome</keyword>
<sequence>MSVRTGTAVVARSASRAERAAEGRAARAETPRSSHAAFERGLGRTPLELLAAQDRARVPSLAGIRYERMAASPFAYFRGAALPMAHDLALTPATGFTVQACGDAHLANFGLFASPERRLVFDINDFDETAKGPWEWDVKRLAASVEIAGRGNGFSTAERTRAVLATVGAYRQAMRDFAGRTALEVWYAIAEVDAVRALAAPKLSAAGKKRLDRTVVKARSHDQLGSLARFTTAEGGSLRIEPDPPRVVPVEGQAEDGGDAAFARIERVLAAYRETLEPERRVLLDRYSLVDVARMVVGVGSVGTRCWMLLLLGHDEADPLFLQAKEAGPSVLEQFTGRGEYSNHGQRVIVGQRLMQAVSDIFLGWVAVTGFDGKDRDFYIRQLRDGKGSVPVESMVPDGLLAYGRLCGWTLARAHARSGDAVAIAAYLGSGPVFDCAVREFASACAEMNDHDHAALCRAAGSGTIREGH</sequence>
<feature type="compositionally biased region" description="Low complexity" evidence="1">
    <location>
        <begin position="1"/>
        <end position="14"/>
    </location>
</feature>
<dbReference type="AlphaFoldDB" id="A0A222VN01"/>
<name>A0A222VN01_9PSEU</name>
<reference evidence="2 3" key="1">
    <citation type="submission" date="2016-10" db="EMBL/GenBank/DDBJ databases">
        <authorList>
            <person name="de Groot N.N."/>
        </authorList>
    </citation>
    <scope>NUCLEOTIDE SEQUENCE [LARGE SCALE GENOMIC DNA]</scope>
    <source>
        <strain evidence="2 3">CGMCC 4.5506</strain>
    </source>
</reference>
<dbReference type="KEGG" id="pmad:BAY61_10080"/>
<proteinExistence type="predicted"/>